<dbReference type="STRING" id="1849047.A0A3D8SPX3"/>
<dbReference type="InterPro" id="IPR029058">
    <property type="entry name" value="AB_hydrolase_fold"/>
</dbReference>
<gene>
    <name evidence="3" type="ORF">BP6252_00405</name>
</gene>
<dbReference type="EMBL" id="PDLM01000001">
    <property type="protein sequence ID" value="RDW88373.1"/>
    <property type="molecule type" value="Genomic_DNA"/>
</dbReference>
<dbReference type="AlphaFoldDB" id="A0A3D8SPX3"/>
<dbReference type="SUPFAM" id="SSF53474">
    <property type="entry name" value="alpha/beta-Hydrolases"/>
    <property type="match status" value="1"/>
</dbReference>
<dbReference type="InterPro" id="IPR050300">
    <property type="entry name" value="GDXG_lipolytic_enzyme"/>
</dbReference>
<feature type="domain" description="Alpha/beta hydrolase fold-3" evidence="2">
    <location>
        <begin position="65"/>
        <end position="268"/>
    </location>
</feature>
<evidence type="ECO:0000313" key="4">
    <source>
        <dbReference type="Proteomes" id="UP000256645"/>
    </source>
</evidence>
<keyword evidence="1" id="KW-0378">Hydrolase</keyword>
<dbReference type="Gene3D" id="3.40.50.1820">
    <property type="entry name" value="alpha/beta hydrolase"/>
    <property type="match status" value="1"/>
</dbReference>
<dbReference type="PANTHER" id="PTHR48081">
    <property type="entry name" value="AB HYDROLASE SUPERFAMILY PROTEIN C4A8.06C"/>
    <property type="match status" value="1"/>
</dbReference>
<accession>A0A3D8SPX3</accession>
<dbReference type="PANTHER" id="PTHR48081:SF8">
    <property type="entry name" value="ALPHA_BETA HYDROLASE FOLD-3 DOMAIN-CONTAINING PROTEIN-RELATED"/>
    <property type="match status" value="1"/>
</dbReference>
<organism evidence="3 4">
    <name type="scientific">Coleophoma cylindrospora</name>
    <dbReference type="NCBI Taxonomy" id="1849047"/>
    <lineage>
        <taxon>Eukaryota</taxon>
        <taxon>Fungi</taxon>
        <taxon>Dikarya</taxon>
        <taxon>Ascomycota</taxon>
        <taxon>Pezizomycotina</taxon>
        <taxon>Leotiomycetes</taxon>
        <taxon>Helotiales</taxon>
        <taxon>Dermateaceae</taxon>
        <taxon>Coleophoma</taxon>
    </lineage>
</organism>
<comment type="caution">
    <text evidence="3">The sequence shown here is derived from an EMBL/GenBank/DDBJ whole genome shotgun (WGS) entry which is preliminary data.</text>
</comment>
<dbReference type="OrthoDB" id="408631at2759"/>
<protein>
    <submittedName>
        <fullName evidence="3">Putative esterase lipase</fullName>
    </submittedName>
</protein>
<name>A0A3D8SPX3_9HELO</name>
<dbReference type="Pfam" id="PF07859">
    <property type="entry name" value="Abhydrolase_3"/>
    <property type="match status" value="1"/>
</dbReference>
<evidence type="ECO:0000256" key="1">
    <source>
        <dbReference type="ARBA" id="ARBA00022801"/>
    </source>
</evidence>
<sequence length="295" mass="33319">MAILALLQYYRLRIFVFFIRLLLIKRGPIPVAPDNVLQIPSRDQNRTIKAHIYRPIKAKTPSPVLINLHGSGFVLPVHGEDDFYCRYVSNNSTYTVFDVQYRLAPENPFPAPLHDVEDVVRYIQSRPDEYDASQMSIGGFSAGANLSLSASSMMLPRDTFRSVIAFYPPAEMAGLPENKTPPDASGHRIPPFLARTFDSAYFQNTDPCDPRISPFYAPAEQFPASMYIVTPAQDYLADEGAELAGRIRREGGGKYVLHKRVEGCGHGWDKHPKKGSHEERMREEAYQMAVEILKR</sequence>
<evidence type="ECO:0000259" key="2">
    <source>
        <dbReference type="Pfam" id="PF07859"/>
    </source>
</evidence>
<reference evidence="3 4" key="1">
    <citation type="journal article" date="2018" name="IMA Fungus">
        <title>IMA Genome-F 9: Draft genome sequence of Annulohypoxylon stygium, Aspergillus mulundensis, Berkeleyomyces basicola (syn. Thielaviopsis basicola), Ceratocystis smalleyi, two Cercospora beticola strains, Coleophoma cylindrospora, Fusarium fracticaudum, Phialophora cf. hyalina, and Morchella septimelata.</title>
        <authorList>
            <person name="Wingfield B.D."/>
            <person name="Bills G.F."/>
            <person name="Dong Y."/>
            <person name="Huang W."/>
            <person name="Nel W.J."/>
            <person name="Swalarsk-Parry B.S."/>
            <person name="Vaghefi N."/>
            <person name="Wilken P.M."/>
            <person name="An Z."/>
            <person name="de Beer Z.W."/>
            <person name="De Vos L."/>
            <person name="Chen L."/>
            <person name="Duong T.A."/>
            <person name="Gao Y."/>
            <person name="Hammerbacher A."/>
            <person name="Kikkert J.R."/>
            <person name="Li Y."/>
            <person name="Li H."/>
            <person name="Li K."/>
            <person name="Li Q."/>
            <person name="Liu X."/>
            <person name="Ma X."/>
            <person name="Naidoo K."/>
            <person name="Pethybridge S.J."/>
            <person name="Sun J."/>
            <person name="Steenkamp E.T."/>
            <person name="van der Nest M.A."/>
            <person name="van Wyk S."/>
            <person name="Wingfield M.J."/>
            <person name="Xiong C."/>
            <person name="Yue Q."/>
            <person name="Zhang X."/>
        </authorList>
    </citation>
    <scope>NUCLEOTIDE SEQUENCE [LARGE SCALE GENOMIC DNA]</scope>
    <source>
        <strain evidence="3 4">BP6252</strain>
    </source>
</reference>
<dbReference type="InterPro" id="IPR013094">
    <property type="entry name" value="AB_hydrolase_3"/>
</dbReference>
<proteinExistence type="predicted"/>
<dbReference type="Proteomes" id="UP000256645">
    <property type="component" value="Unassembled WGS sequence"/>
</dbReference>
<keyword evidence="4" id="KW-1185">Reference proteome</keyword>
<evidence type="ECO:0000313" key="3">
    <source>
        <dbReference type="EMBL" id="RDW88373.1"/>
    </source>
</evidence>
<dbReference type="GO" id="GO:0016787">
    <property type="term" value="F:hydrolase activity"/>
    <property type="evidence" value="ECO:0007669"/>
    <property type="project" value="UniProtKB-KW"/>
</dbReference>